<evidence type="ECO:0000256" key="1">
    <source>
        <dbReference type="SAM" id="MobiDB-lite"/>
    </source>
</evidence>
<reference evidence="2 3" key="1">
    <citation type="submission" date="2017-09" db="EMBL/GenBank/DDBJ databases">
        <authorList>
            <person name="Lee N."/>
            <person name="Cho B.-K."/>
        </authorList>
    </citation>
    <scope>NUCLEOTIDE SEQUENCE [LARGE SCALE GENOMIC DNA]</scope>
    <source>
        <strain evidence="2 3">ATCC 23948</strain>
    </source>
</reference>
<organism evidence="2 3">
    <name type="scientific">Streptomyces platensis</name>
    <dbReference type="NCBI Taxonomy" id="58346"/>
    <lineage>
        <taxon>Bacteria</taxon>
        <taxon>Bacillati</taxon>
        <taxon>Actinomycetota</taxon>
        <taxon>Actinomycetes</taxon>
        <taxon>Kitasatosporales</taxon>
        <taxon>Streptomycetaceae</taxon>
        <taxon>Streptomyces</taxon>
    </lineage>
</organism>
<dbReference type="GeneID" id="90922912"/>
<sequence length="65" mass="6083">MADDVTGGVVDGVTDGPATGLPAEATGGVPGAMAEAAFAAFAVSAAFDTSFREAVAAALSPPEAG</sequence>
<feature type="region of interest" description="Disordered" evidence="1">
    <location>
        <begin position="1"/>
        <end position="22"/>
    </location>
</feature>
<dbReference type="AlphaFoldDB" id="A0AAE6NFQ1"/>
<evidence type="ECO:0000313" key="3">
    <source>
        <dbReference type="Proteomes" id="UP000325458"/>
    </source>
</evidence>
<evidence type="ECO:0000313" key="2">
    <source>
        <dbReference type="EMBL" id="QEV51311.1"/>
    </source>
</evidence>
<name>A0AAE6NFQ1_STRPT</name>
<dbReference type="RefSeq" id="WP_085927348.1">
    <property type="nucleotide sequence ID" value="NZ_BAABSS010000023.1"/>
</dbReference>
<accession>A0AAE6NFQ1</accession>
<gene>
    <name evidence="2" type="ORF">CP981_06190</name>
</gene>
<feature type="compositionally biased region" description="Low complexity" evidence="1">
    <location>
        <begin position="1"/>
        <end position="16"/>
    </location>
</feature>
<proteinExistence type="predicted"/>
<dbReference type="EMBL" id="CP023691">
    <property type="protein sequence ID" value="QEV51311.1"/>
    <property type="molecule type" value="Genomic_DNA"/>
</dbReference>
<protein>
    <submittedName>
        <fullName evidence="2">Uncharacterized protein</fullName>
    </submittedName>
</protein>
<dbReference type="KEGG" id="spla:CP981_06190"/>
<dbReference type="Proteomes" id="UP000325458">
    <property type="component" value="Chromosome"/>
</dbReference>